<evidence type="ECO:0000313" key="4">
    <source>
        <dbReference type="Proteomes" id="UP000728106"/>
    </source>
</evidence>
<dbReference type="Pfam" id="PF13432">
    <property type="entry name" value="TPR_16"/>
    <property type="match status" value="1"/>
</dbReference>
<dbReference type="EMBL" id="JAAOCX010000001">
    <property type="protein sequence ID" value="MBJ7631575.1"/>
    <property type="molecule type" value="Genomic_DNA"/>
</dbReference>
<accession>A0A0R2F6P9</accession>
<protein>
    <submittedName>
        <fullName evidence="3">Tetratricopeptide repeat protein</fullName>
    </submittedName>
</protein>
<dbReference type="SUPFAM" id="SSF48452">
    <property type="entry name" value="TPR-like"/>
    <property type="match status" value="2"/>
</dbReference>
<dbReference type="OrthoDB" id="2329209at2"/>
<comment type="caution">
    <text evidence="3">The sequence shown here is derived from an EMBL/GenBank/DDBJ whole genome shotgun (WGS) entry which is preliminary data.</text>
</comment>
<dbReference type="Proteomes" id="UP000728106">
    <property type="component" value="Unassembled WGS sequence"/>
</dbReference>
<dbReference type="RefSeq" id="WP_003608231.1">
    <property type="nucleotide sequence ID" value="NZ_BJZE01000002.1"/>
</dbReference>
<proteinExistence type="predicted"/>
<dbReference type="AlphaFoldDB" id="A0A0R2F6P9"/>
<evidence type="ECO:0000313" key="3">
    <source>
        <dbReference type="EMBL" id="MBJ7638014.1"/>
    </source>
</evidence>
<dbReference type="SMART" id="SM00028">
    <property type="entry name" value="TPR"/>
    <property type="match status" value="3"/>
</dbReference>
<feature type="repeat" description="TPR" evidence="1">
    <location>
        <begin position="131"/>
        <end position="164"/>
    </location>
</feature>
<organism evidence="3 4">
    <name type="scientific">Weissella confusa</name>
    <name type="common">Lactobacillus confusus</name>
    <dbReference type="NCBI Taxonomy" id="1583"/>
    <lineage>
        <taxon>Bacteria</taxon>
        <taxon>Bacillati</taxon>
        <taxon>Bacillota</taxon>
        <taxon>Bacilli</taxon>
        <taxon>Lactobacillales</taxon>
        <taxon>Lactobacillaceae</taxon>
        <taxon>Weissella</taxon>
    </lineage>
</organism>
<evidence type="ECO:0000313" key="2">
    <source>
        <dbReference type="EMBL" id="MBJ7631575.1"/>
    </source>
</evidence>
<sequence length="222" mass="24574">MTQPENAAQADIARLVSEINANPDNWQAYADLVAVLVATENLVEAEELALKSLGLFQANDEALQNLLYAAGNVYYVAGDYARANEFFAKITDLEILHDATVMQAQAWYAQNQFQKALVFALTAVEQQPEDVAAQVLLGNIWLGLQNMDKATTAFNDAIHVDPMNFDANFGRGIIAIVDGDRENQWSATAEMIDMERYRAQAQRLDEIVQLLSGSRVDESESN</sequence>
<gene>
    <name evidence="3" type="ORF">HAU20_01075</name>
    <name evidence="2" type="ORF">HAU43_00400</name>
</gene>
<dbReference type="Gene3D" id="1.25.40.10">
    <property type="entry name" value="Tetratricopeptide repeat domain"/>
    <property type="match status" value="2"/>
</dbReference>
<dbReference type="Proteomes" id="UP000808038">
    <property type="component" value="Unassembled WGS sequence"/>
</dbReference>
<keyword evidence="4" id="KW-1185">Reference proteome</keyword>
<reference evidence="3" key="1">
    <citation type="submission" date="2020-02" db="EMBL/GenBank/DDBJ databases">
        <authorList>
            <person name="Fontana A."/>
            <person name="Patrone V."/>
            <person name="Morelli L."/>
        </authorList>
    </citation>
    <scope>NUCLEOTIDE SEQUENCE</scope>
    <source>
        <strain evidence="2">CCUG 30943</strain>
        <strain evidence="3">CCUG 43002</strain>
    </source>
</reference>
<evidence type="ECO:0000256" key="1">
    <source>
        <dbReference type="PROSITE-ProRule" id="PRU00339"/>
    </source>
</evidence>
<reference evidence="3 4" key="2">
    <citation type="journal article" date="2021" name="Int. J. Food Microbiol.">
        <title>Safety demonstration of a microbial species for use in the food chain: Weissella confusa.</title>
        <authorList>
            <person name="Bourdichon F."/>
            <person name="Patrone V."/>
            <person name="Fontana A."/>
            <person name="Milani G."/>
            <person name="Morelli L."/>
        </authorList>
    </citation>
    <scope>NUCLEOTIDE SEQUENCE [LARGE SCALE GENOMIC DNA]</scope>
    <source>
        <strain evidence="2">CCUG 30943</strain>
        <strain evidence="3 4">CCUG 43002</strain>
    </source>
</reference>
<dbReference type="InterPro" id="IPR019734">
    <property type="entry name" value="TPR_rpt"/>
</dbReference>
<dbReference type="PROSITE" id="PS50005">
    <property type="entry name" value="TPR"/>
    <property type="match status" value="1"/>
</dbReference>
<dbReference type="InterPro" id="IPR011990">
    <property type="entry name" value="TPR-like_helical_dom_sf"/>
</dbReference>
<dbReference type="GeneID" id="57978498"/>
<keyword evidence="1" id="KW-0802">TPR repeat</keyword>
<dbReference type="EMBL" id="JAAOCP010000001">
    <property type="protein sequence ID" value="MBJ7638014.1"/>
    <property type="molecule type" value="Genomic_DNA"/>
</dbReference>
<name>A0A0R2F6P9_WEICO</name>